<evidence type="ECO:0008006" key="3">
    <source>
        <dbReference type="Google" id="ProtNLM"/>
    </source>
</evidence>
<comment type="caution">
    <text evidence="1">The sequence shown here is derived from an EMBL/GenBank/DDBJ whole genome shotgun (WGS) entry which is preliminary data.</text>
</comment>
<accession>A0A4V2JSQ6</accession>
<dbReference type="EMBL" id="SDMQ01000002">
    <property type="protein sequence ID" value="TBT87417.1"/>
    <property type="molecule type" value="Genomic_DNA"/>
</dbReference>
<sequence length="316" mass="34862">MSSSTFPDIPGQRGFATTQQLLKAGASVSHLQHLVRVGRRPLRTVYSRAPGPWSDADLLLAATLWAGPRSIVTGVHALHLHGFAQGHDAPPVATLLVPQTCRTRMRAAGYETLRTKRLPRAVMIQDVRAAPIERALADAMRLRQLTDHQLRGICLAALQNRRTTADRVTREIECGRPNADGGMVRAVLDYRRGAWSVPEAQLAAAVREHPTLPAMLLNPRLTTTDDKLIGKPDGFFPDAGVVVQVHSRQFHEGHDEVEGDRWASTVDRDLDYQTYGMVVVPVTPATIRDDLPRYVDRLSAVVRPRLGWQSGRVLVG</sequence>
<proteinExistence type="predicted"/>
<dbReference type="RefSeq" id="WP_131167203.1">
    <property type="nucleotide sequence ID" value="NZ_SDMQ01000002.1"/>
</dbReference>
<gene>
    <name evidence="1" type="ORF">ET989_03675</name>
</gene>
<reference evidence="1 2" key="1">
    <citation type="submission" date="2019-01" db="EMBL/GenBank/DDBJ databases">
        <title>Lactibacter flavus gen. nov., sp. nov., a novel bacterium of the family Propionibacteriaceae isolated from raw milk and dairy products.</title>
        <authorList>
            <person name="Huptas C."/>
            <person name="Wenning M."/>
            <person name="Breitenwieser F."/>
            <person name="Doll E."/>
            <person name="Von Neubeck M."/>
            <person name="Busse H.-J."/>
            <person name="Scherer S."/>
        </authorList>
    </citation>
    <scope>NUCLEOTIDE SEQUENCE [LARGE SCALE GENOMIC DNA]</scope>
    <source>
        <strain evidence="1 2">KCTC 33808</strain>
    </source>
</reference>
<evidence type="ECO:0000313" key="1">
    <source>
        <dbReference type="EMBL" id="TBT87417.1"/>
    </source>
</evidence>
<dbReference type="Proteomes" id="UP000292373">
    <property type="component" value="Unassembled WGS sequence"/>
</dbReference>
<name>A0A4V2JSQ6_9ACTN</name>
<organism evidence="1 2">
    <name type="scientific">Propioniciclava sinopodophylli</name>
    <dbReference type="NCBI Taxonomy" id="1837344"/>
    <lineage>
        <taxon>Bacteria</taxon>
        <taxon>Bacillati</taxon>
        <taxon>Actinomycetota</taxon>
        <taxon>Actinomycetes</taxon>
        <taxon>Propionibacteriales</taxon>
        <taxon>Propionibacteriaceae</taxon>
        <taxon>Propioniciclava</taxon>
    </lineage>
</organism>
<dbReference type="AlphaFoldDB" id="A0A4V2JSQ6"/>
<protein>
    <recommendedName>
        <fullName evidence="3">AbiEi antitoxin C-terminal domain-containing protein</fullName>
    </recommendedName>
</protein>
<keyword evidence="2" id="KW-1185">Reference proteome</keyword>
<evidence type="ECO:0000313" key="2">
    <source>
        <dbReference type="Proteomes" id="UP000292373"/>
    </source>
</evidence>
<dbReference type="OrthoDB" id="4870610at2"/>